<dbReference type="InterPro" id="IPR006680">
    <property type="entry name" value="Amidohydro-rel"/>
</dbReference>
<evidence type="ECO:0000313" key="5">
    <source>
        <dbReference type="EMBL" id="CAL4759285.1"/>
    </source>
</evidence>
<accession>A0A9P1FDH2</accession>
<dbReference type="EMBL" id="CAMXCT030000001">
    <property type="protein sequence ID" value="CAL4759285.1"/>
    <property type="molecule type" value="Genomic_DNA"/>
</dbReference>
<dbReference type="Pfam" id="PF00202">
    <property type="entry name" value="Aminotran_3"/>
    <property type="match status" value="1"/>
</dbReference>
<keyword evidence="5" id="KW-0032">Aminotransferase</keyword>
<keyword evidence="2" id="KW-0663">Pyridoxal phosphate</keyword>
<dbReference type="InterPro" id="IPR015424">
    <property type="entry name" value="PyrdxlP-dep_Trfase"/>
</dbReference>
<gene>
    <name evidence="4" type="ORF">C1SCF055_LOCUS563</name>
</gene>
<evidence type="ECO:0000313" key="6">
    <source>
        <dbReference type="Proteomes" id="UP001152797"/>
    </source>
</evidence>
<reference evidence="5 6" key="2">
    <citation type="submission" date="2024-05" db="EMBL/GenBank/DDBJ databases">
        <authorList>
            <person name="Chen Y."/>
            <person name="Shah S."/>
            <person name="Dougan E. K."/>
            <person name="Thang M."/>
            <person name="Chan C."/>
        </authorList>
    </citation>
    <scope>NUCLEOTIDE SEQUENCE [LARGE SCALE GENOMIC DNA]</scope>
</reference>
<protein>
    <submittedName>
        <fullName evidence="5">Glutamate-1-semialdehyde 2,1-aminomutase (GSA) (Glutamate-1-semialdehyde aminotransferase) (GSA-AT)</fullName>
    </submittedName>
</protein>
<dbReference type="InterPro" id="IPR005814">
    <property type="entry name" value="Aminotrans_3"/>
</dbReference>
<evidence type="ECO:0000259" key="3">
    <source>
        <dbReference type="Pfam" id="PF04909"/>
    </source>
</evidence>
<dbReference type="Gene3D" id="3.90.1150.10">
    <property type="entry name" value="Aspartate Aminotransferase, domain 1"/>
    <property type="match status" value="1"/>
</dbReference>
<dbReference type="PROSITE" id="PS00600">
    <property type="entry name" value="AA_TRANSFER_CLASS_3"/>
    <property type="match status" value="1"/>
</dbReference>
<organism evidence="4">
    <name type="scientific">Cladocopium goreaui</name>
    <dbReference type="NCBI Taxonomy" id="2562237"/>
    <lineage>
        <taxon>Eukaryota</taxon>
        <taxon>Sar</taxon>
        <taxon>Alveolata</taxon>
        <taxon>Dinophyceae</taxon>
        <taxon>Suessiales</taxon>
        <taxon>Symbiodiniaceae</taxon>
        <taxon>Cladocopium</taxon>
    </lineage>
</organism>
<dbReference type="EMBL" id="CAMXCT020000001">
    <property type="protein sequence ID" value="CAL1125348.1"/>
    <property type="molecule type" value="Genomic_DNA"/>
</dbReference>
<comment type="cofactor">
    <cofactor evidence="1">
        <name>pyridoxal 5'-phosphate</name>
        <dbReference type="ChEBI" id="CHEBI:597326"/>
    </cofactor>
</comment>
<dbReference type="AlphaFoldDB" id="A0A9P1FDH2"/>
<evidence type="ECO:0000256" key="2">
    <source>
        <dbReference type="ARBA" id="ARBA00022898"/>
    </source>
</evidence>
<dbReference type="EMBL" id="CAMXCT010000001">
    <property type="protein sequence ID" value="CAI3971973.1"/>
    <property type="molecule type" value="Genomic_DNA"/>
</dbReference>
<dbReference type="InterPro" id="IPR032466">
    <property type="entry name" value="Metal_Hydrolase"/>
</dbReference>
<dbReference type="Pfam" id="PF04909">
    <property type="entry name" value="Amidohydro_2"/>
    <property type="match status" value="1"/>
</dbReference>
<dbReference type="Gene3D" id="3.40.640.10">
    <property type="entry name" value="Type I PLP-dependent aspartate aminotransferase-like (Major domain)"/>
    <property type="match status" value="1"/>
</dbReference>
<evidence type="ECO:0000313" key="4">
    <source>
        <dbReference type="EMBL" id="CAI3971973.1"/>
    </source>
</evidence>
<feature type="domain" description="Amidohydrolase-related" evidence="3">
    <location>
        <begin position="31"/>
        <end position="270"/>
    </location>
</feature>
<dbReference type="PANTHER" id="PTHR43713:SF3">
    <property type="entry name" value="GLUTAMATE-1-SEMIALDEHYDE 2,1-AMINOMUTASE 1, CHLOROPLASTIC-RELATED"/>
    <property type="match status" value="1"/>
</dbReference>
<name>A0A9P1FDH2_9DINO</name>
<evidence type="ECO:0000256" key="1">
    <source>
        <dbReference type="ARBA" id="ARBA00001933"/>
    </source>
</evidence>
<dbReference type="InterPro" id="IPR015422">
    <property type="entry name" value="PyrdxlP-dep_Trfase_small"/>
</dbReference>
<dbReference type="InterPro" id="IPR049704">
    <property type="entry name" value="Aminotrans_3_PPA_site"/>
</dbReference>
<dbReference type="GO" id="GO:0016787">
    <property type="term" value="F:hydrolase activity"/>
    <property type="evidence" value="ECO:0007669"/>
    <property type="project" value="InterPro"/>
</dbReference>
<reference evidence="4" key="1">
    <citation type="submission" date="2022-10" db="EMBL/GenBank/DDBJ databases">
        <authorList>
            <person name="Chen Y."/>
            <person name="Dougan E. K."/>
            <person name="Chan C."/>
            <person name="Rhodes N."/>
            <person name="Thang M."/>
        </authorList>
    </citation>
    <scope>NUCLEOTIDE SEQUENCE</scope>
</reference>
<keyword evidence="6" id="KW-1185">Reference proteome</keyword>
<dbReference type="SUPFAM" id="SSF53383">
    <property type="entry name" value="PLP-dependent transferases"/>
    <property type="match status" value="1"/>
</dbReference>
<dbReference type="Gene3D" id="3.20.20.140">
    <property type="entry name" value="Metal-dependent hydrolases"/>
    <property type="match status" value="1"/>
</dbReference>
<dbReference type="GO" id="GO:0030170">
    <property type="term" value="F:pyridoxal phosphate binding"/>
    <property type="evidence" value="ECO:0007669"/>
    <property type="project" value="InterPro"/>
</dbReference>
<dbReference type="OrthoDB" id="10261433at2759"/>
<dbReference type="SUPFAM" id="SSF51556">
    <property type="entry name" value="Metallo-dependent hydrolases"/>
    <property type="match status" value="1"/>
</dbReference>
<comment type="caution">
    <text evidence="4">The sequence shown here is derived from an EMBL/GenBank/DDBJ whole genome shotgun (WGS) entry which is preliminary data.</text>
</comment>
<sequence>MPSLPVIDAWANLALPGTLDVPQDIRRLFEQAGRAEVLRDGINAEAMIGLMDRAGVERAMVTVWHHGDSWKTSDQQVRQAVKLFPERLVGVAAVDVEHPVEAIANLRHAVEDWGFRAMRLVPWLWNCPPYDPRYYPLYTECVELGIPACTQVGHTGPLAPSETGRPIPYLEEVARDFPELSIVGGHLGYPWVDEMIALASTYPNVYIDTSAHLPRYYPRALLDFMKTTGREKVLFATNFPMLDFQKCVEQVGQLDLPAAVERAFLYDNARGPHVTSFVSRSFKVFPAGSNGEFDLPEDLAIVISRGQGCELWDTEGKHFYDFSLGWGSVLVGHAREEVVEAVTRQAPLGSNFAYVNEQSLLLAEEIVRLSPACEALRFCASGTEATMYCQRLARAFTKRPKILKFEGAYHGANEIGVTSLFPSDPPPFPTPDPTSAGITRLVADEVLIAPFNDLEQTAAIIEQYADELAGVIVEPLQRCVPPVEGFLEGLRELTQRHNILLLFDEVVTGFRLAYGGAQEYYGVVPDLVAYGKALGGGYPIGAFGGRADVMNIVREDHLGQDDYVWVASTLGGNPISTAAARAALGVLSGENVYPRLHALGNYLREGMRGVLEERGVEGQVIGDGPLAQIVLTKENVVDYRSSRHVDTYRARHIMLGLFHRGIFLNPMGTKLYLSLAHDENTCDELLDCLDDILIKPYSD</sequence>
<dbReference type="GO" id="GO:0008483">
    <property type="term" value="F:transaminase activity"/>
    <property type="evidence" value="ECO:0007669"/>
    <property type="project" value="UniProtKB-KW"/>
</dbReference>
<dbReference type="Proteomes" id="UP001152797">
    <property type="component" value="Unassembled WGS sequence"/>
</dbReference>
<dbReference type="PANTHER" id="PTHR43713">
    <property type="entry name" value="GLUTAMATE-1-SEMIALDEHYDE 2,1-AMINOMUTASE"/>
    <property type="match status" value="1"/>
</dbReference>
<dbReference type="InterPro" id="IPR015421">
    <property type="entry name" value="PyrdxlP-dep_Trfase_major"/>
</dbReference>
<dbReference type="CDD" id="cd00610">
    <property type="entry name" value="OAT_like"/>
    <property type="match status" value="1"/>
</dbReference>
<proteinExistence type="predicted"/>
<keyword evidence="5" id="KW-0808">Transferase</keyword>